<dbReference type="AlphaFoldDB" id="A0AAW1VAT9"/>
<reference evidence="1 2" key="1">
    <citation type="submission" date="2023-03" db="EMBL/GenBank/DDBJ databases">
        <title>Genome insight into feeding habits of ladybird beetles.</title>
        <authorList>
            <person name="Li H.-S."/>
            <person name="Huang Y.-H."/>
            <person name="Pang H."/>
        </authorList>
    </citation>
    <scope>NUCLEOTIDE SEQUENCE [LARGE SCALE GENOMIC DNA]</scope>
    <source>
        <strain evidence="1">SYSU_2023b</strain>
        <tissue evidence="1">Whole body</tissue>
    </source>
</reference>
<dbReference type="Proteomes" id="UP001431783">
    <property type="component" value="Unassembled WGS sequence"/>
</dbReference>
<dbReference type="EMBL" id="JARQZJ010000125">
    <property type="protein sequence ID" value="KAK9890229.1"/>
    <property type="molecule type" value="Genomic_DNA"/>
</dbReference>
<proteinExistence type="predicted"/>
<gene>
    <name evidence="1" type="ORF">WA026_010342</name>
</gene>
<name>A0AAW1VAT9_9CUCU</name>
<protein>
    <submittedName>
        <fullName evidence="1">Uncharacterized protein</fullName>
    </submittedName>
</protein>
<organism evidence="1 2">
    <name type="scientific">Henosepilachna vigintioctopunctata</name>
    <dbReference type="NCBI Taxonomy" id="420089"/>
    <lineage>
        <taxon>Eukaryota</taxon>
        <taxon>Metazoa</taxon>
        <taxon>Ecdysozoa</taxon>
        <taxon>Arthropoda</taxon>
        <taxon>Hexapoda</taxon>
        <taxon>Insecta</taxon>
        <taxon>Pterygota</taxon>
        <taxon>Neoptera</taxon>
        <taxon>Endopterygota</taxon>
        <taxon>Coleoptera</taxon>
        <taxon>Polyphaga</taxon>
        <taxon>Cucujiformia</taxon>
        <taxon>Coccinelloidea</taxon>
        <taxon>Coccinellidae</taxon>
        <taxon>Epilachninae</taxon>
        <taxon>Epilachnini</taxon>
        <taxon>Henosepilachna</taxon>
    </lineage>
</organism>
<evidence type="ECO:0000313" key="2">
    <source>
        <dbReference type="Proteomes" id="UP001431783"/>
    </source>
</evidence>
<keyword evidence="2" id="KW-1185">Reference proteome</keyword>
<evidence type="ECO:0000313" key="1">
    <source>
        <dbReference type="EMBL" id="KAK9890229.1"/>
    </source>
</evidence>
<comment type="caution">
    <text evidence="1">The sequence shown here is derived from an EMBL/GenBank/DDBJ whole genome shotgun (WGS) entry which is preliminary data.</text>
</comment>
<sequence length="108" mass="12253">MGSAKSKTTSRLDVWHCCMKNGLCVNNLRMSELIKIACAAVCSVLRLTQLAQAWWNSCEFFEYKNRCSKVMKGNSELNEMEDPSSTFCNISPFKWEESSAQQQLTALD</sequence>
<accession>A0AAW1VAT9</accession>